<dbReference type="RefSeq" id="WP_354230596.1">
    <property type="nucleotide sequence ID" value="NZ_JBEPSN010000007.1"/>
</dbReference>
<evidence type="ECO:0000259" key="4">
    <source>
        <dbReference type="PROSITE" id="PS50043"/>
    </source>
</evidence>
<accession>A0ABV2P8I7</accession>
<comment type="caution">
    <text evidence="5">The sequence shown here is derived from an EMBL/GenBank/DDBJ whole genome shotgun (WGS) entry which is preliminary data.</text>
</comment>
<evidence type="ECO:0000256" key="3">
    <source>
        <dbReference type="ARBA" id="ARBA00023163"/>
    </source>
</evidence>
<evidence type="ECO:0000256" key="2">
    <source>
        <dbReference type="ARBA" id="ARBA00023125"/>
    </source>
</evidence>
<keyword evidence="2 5" id="KW-0238">DNA-binding</keyword>
<dbReference type="PROSITE" id="PS00622">
    <property type="entry name" value="HTH_LUXR_1"/>
    <property type="match status" value="1"/>
</dbReference>
<sequence length="551" mass="58808">MTAPDTDLDLGRSAFHERRWNDALDCLVRADSEGGLPPQDIELAASVAMLLGLNAQSVEYLARAHDEFLTMGDTDSAARCAAWLVMFLMDMGEHAQGNGWLSRARHLLEGMAGPCAAEGYLLIPAALGALRSGDPGTGHEMFSRALELGRSFHDKDLQALGQLGVGTSRVSLGNVEEGLQLLDEVMVSVTSGEVSPIPAGIIYCAVLGSCRLSHDVRRAHEWTSALERWCGERPDMVMFSGQCQAYRAELLILHGAWDEALSVARAAEGRVRKGDPDATFGSWYQQGEVLRLQGFLDEAAKAYATAAGTGFEPVPGIALLQLAQHKTTRAQATMRRALAEADTANRRRLLPAVVEIELALGDVAAAKAASDELSGPLHAVSGPLQATSRPLELALASHAAAQVLLAEGDPTAALRESRGAWRIWYSLEAPYQAARCRVLAGRACALLGDPDSAAMEFAAAKAEFADLGATPAVAEVLELAGERPHGQSSLTGREMEVLRLVAAGHSNRTIARELYLSEKTVARHMSNILSKLAVPSRAAATSYAFEHGLIH</sequence>
<dbReference type="CDD" id="cd06170">
    <property type="entry name" value="LuxR_C_like"/>
    <property type="match status" value="1"/>
</dbReference>
<dbReference type="PANTHER" id="PTHR44688:SF25">
    <property type="entry name" value="HTH LUXR-TYPE DOMAIN-CONTAINING PROTEIN"/>
    <property type="match status" value="1"/>
</dbReference>
<dbReference type="PROSITE" id="PS50043">
    <property type="entry name" value="HTH_LUXR_2"/>
    <property type="match status" value="1"/>
</dbReference>
<keyword evidence="6" id="KW-1185">Reference proteome</keyword>
<keyword evidence="3" id="KW-0804">Transcription</keyword>
<dbReference type="PRINTS" id="PR00038">
    <property type="entry name" value="HTHLUXR"/>
</dbReference>
<dbReference type="Gene3D" id="1.25.40.10">
    <property type="entry name" value="Tetratricopeptide repeat domain"/>
    <property type="match status" value="1"/>
</dbReference>
<dbReference type="GO" id="GO:0003677">
    <property type="term" value="F:DNA binding"/>
    <property type="evidence" value="ECO:0007669"/>
    <property type="project" value="UniProtKB-KW"/>
</dbReference>
<dbReference type="PANTHER" id="PTHR44688">
    <property type="entry name" value="DNA-BINDING TRANSCRIPTIONAL ACTIVATOR DEVR_DOSR"/>
    <property type="match status" value="1"/>
</dbReference>
<dbReference type="Proteomes" id="UP001549307">
    <property type="component" value="Unassembled WGS sequence"/>
</dbReference>
<evidence type="ECO:0000313" key="5">
    <source>
        <dbReference type="EMBL" id="MET4541095.1"/>
    </source>
</evidence>
<gene>
    <name evidence="5" type="ORF">ABIE37_002885</name>
</gene>
<feature type="domain" description="HTH luxR-type" evidence="4">
    <location>
        <begin position="483"/>
        <end position="548"/>
    </location>
</feature>
<dbReference type="SUPFAM" id="SSF48452">
    <property type="entry name" value="TPR-like"/>
    <property type="match status" value="2"/>
</dbReference>
<protein>
    <submittedName>
        <fullName evidence="5">DNA-binding CsgD family transcriptional regulator</fullName>
    </submittedName>
</protein>
<dbReference type="InterPro" id="IPR000792">
    <property type="entry name" value="Tscrpt_reg_LuxR_C"/>
</dbReference>
<proteinExistence type="predicted"/>
<dbReference type="Gene3D" id="1.10.10.10">
    <property type="entry name" value="Winged helix-like DNA-binding domain superfamily/Winged helix DNA-binding domain"/>
    <property type="match status" value="1"/>
</dbReference>
<keyword evidence="1" id="KW-0805">Transcription regulation</keyword>
<dbReference type="InterPro" id="IPR036388">
    <property type="entry name" value="WH-like_DNA-bd_sf"/>
</dbReference>
<organism evidence="5 6">
    <name type="scientific">Arthrobacter bambusae</name>
    <dbReference type="NCBI Taxonomy" id="1338426"/>
    <lineage>
        <taxon>Bacteria</taxon>
        <taxon>Bacillati</taxon>
        <taxon>Actinomycetota</taxon>
        <taxon>Actinomycetes</taxon>
        <taxon>Micrococcales</taxon>
        <taxon>Micrococcaceae</taxon>
        <taxon>Arthrobacter</taxon>
    </lineage>
</organism>
<dbReference type="SMART" id="SM00421">
    <property type="entry name" value="HTH_LUXR"/>
    <property type="match status" value="1"/>
</dbReference>
<dbReference type="Pfam" id="PF00196">
    <property type="entry name" value="GerE"/>
    <property type="match status" value="1"/>
</dbReference>
<evidence type="ECO:0000313" key="6">
    <source>
        <dbReference type="Proteomes" id="UP001549307"/>
    </source>
</evidence>
<evidence type="ECO:0000256" key="1">
    <source>
        <dbReference type="ARBA" id="ARBA00023015"/>
    </source>
</evidence>
<dbReference type="InterPro" id="IPR016032">
    <property type="entry name" value="Sig_transdc_resp-reg_C-effctor"/>
</dbReference>
<name>A0ABV2P8I7_9MICC</name>
<dbReference type="EMBL" id="JBEPSN010000007">
    <property type="protein sequence ID" value="MET4541095.1"/>
    <property type="molecule type" value="Genomic_DNA"/>
</dbReference>
<dbReference type="GeneID" id="92753818"/>
<dbReference type="SUPFAM" id="SSF46894">
    <property type="entry name" value="C-terminal effector domain of the bipartite response regulators"/>
    <property type="match status" value="1"/>
</dbReference>
<reference evidence="5 6" key="1">
    <citation type="submission" date="2024-06" db="EMBL/GenBank/DDBJ databases">
        <title>Sorghum-associated microbial communities from plants grown in Nebraska, USA.</title>
        <authorList>
            <person name="Schachtman D."/>
        </authorList>
    </citation>
    <scope>NUCLEOTIDE SEQUENCE [LARGE SCALE GENOMIC DNA]</scope>
    <source>
        <strain evidence="5 6">3552</strain>
    </source>
</reference>
<dbReference type="InterPro" id="IPR011990">
    <property type="entry name" value="TPR-like_helical_dom_sf"/>
</dbReference>